<dbReference type="Proteomes" id="UP001620339">
    <property type="component" value="Unassembled WGS sequence"/>
</dbReference>
<organism evidence="1 2">
    <name type="scientific">Rhodanobacter hydrolyticus</name>
    <dbReference type="NCBI Taxonomy" id="2250595"/>
    <lineage>
        <taxon>Bacteria</taxon>
        <taxon>Pseudomonadati</taxon>
        <taxon>Pseudomonadota</taxon>
        <taxon>Gammaproteobacteria</taxon>
        <taxon>Lysobacterales</taxon>
        <taxon>Rhodanobacteraceae</taxon>
        <taxon>Rhodanobacter</taxon>
    </lineage>
</organism>
<dbReference type="EMBL" id="JADIKK010000008">
    <property type="protein sequence ID" value="MFK2877572.1"/>
    <property type="molecule type" value="Genomic_DNA"/>
</dbReference>
<dbReference type="RefSeq" id="WP_404613845.1">
    <property type="nucleotide sequence ID" value="NZ_JADIKK010000008.1"/>
</dbReference>
<keyword evidence="2" id="KW-1185">Reference proteome</keyword>
<protein>
    <submittedName>
        <fullName evidence="1">Uncharacterized protein</fullName>
    </submittedName>
</protein>
<sequence>MVDLLSLHGYVVHRRDALSWDVAWSSCPLRKPLIAQRANDDADTCGIAHDHSSLTEADKDLDP</sequence>
<reference evidence="1 2" key="1">
    <citation type="submission" date="2020-10" db="EMBL/GenBank/DDBJ databases">
        <title>Phylogeny of dyella-like bacteria.</title>
        <authorList>
            <person name="Fu J."/>
        </authorList>
    </citation>
    <scope>NUCLEOTIDE SEQUENCE [LARGE SCALE GENOMIC DNA]</scope>
    <source>
        <strain evidence="1 2">KACC 19113</strain>
    </source>
</reference>
<evidence type="ECO:0000313" key="1">
    <source>
        <dbReference type="EMBL" id="MFK2877572.1"/>
    </source>
</evidence>
<name>A0ABW8J5K7_9GAMM</name>
<gene>
    <name evidence="1" type="ORF">ISP25_10875</name>
</gene>
<accession>A0ABW8J5K7</accession>
<comment type="caution">
    <text evidence="1">The sequence shown here is derived from an EMBL/GenBank/DDBJ whole genome shotgun (WGS) entry which is preliminary data.</text>
</comment>
<evidence type="ECO:0000313" key="2">
    <source>
        <dbReference type="Proteomes" id="UP001620339"/>
    </source>
</evidence>
<proteinExistence type="predicted"/>